<dbReference type="NCBIfam" id="TIGR01634">
    <property type="entry name" value="tail_P2_I"/>
    <property type="match status" value="1"/>
</dbReference>
<dbReference type="Proteomes" id="UP000251431">
    <property type="component" value="Unassembled WGS sequence"/>
</dbReference>
<evidence type="ECO:0000313" key="1">
    <source>
        <dbReference type="EMBL" id="SPT95548.1"/>
    </source>
</evidence>
<dbReference type="RefSeq" id="WP_112116178.1">
    <property type="nucleotide sequence ID" value="NZ_UAQE01000001.1"/>
</dbReference>
<dbReference type="Pfam" id="PF09684">
    <property type="entry name" value="Tail_P2_I"/>
    <property type="match status" value="1"/>
</dbReference>
<organism evidence="1 2">
    <name type="scientific">Lysinibacillus capsici</name>
    <dbReference type="NCBI Taxonomy" id="2115968"/>
    <lineage>
        <taxon>Bacteria</taxon>
        <taxon>Bacillati</taxon>
        <taxon>Bacillota</taxon>
        <taxon>Bacilli</taxon>
        <taxon>Bacillales</taxon>
        <taxon>Bacillaceae</taxon>
        <taxon>Lysinibacillus</taxon>
    </lineage>
</organism>
<accession>A0A2X0XP83</accession>
<proteinExistence type="predicted"/>
<name>A0A2X0XP83_9BACI</name>
<reference evidence="1 2" key="1">
    <citation type="submission" date="2018-06" db="EMBL/GenBank/DDBJ databases">
        <authorList>
            <consortium name="Pathogen Informatics"/>
            <person name="Doyle S."/>
        </authorList>
    </citation>
    <scope>NUCLEOTIDE SEQUENCE [LARGE SCALE GENOMIC DNA]</scope>
    <source>
        <strain evidence="1 2">NCTC7582</strain>
    </source>
</reference>
<protein>
    <submittedName>
        <fullName evidence="1">Bacteriophage P2-related tail formation protein</fullName>
    </submittedName>
</protein>
<sequence length="228" mass="26942">MIDMNIYKKLLPYSLSQDPVLVAMFEALVIQLKEAYDEADLLYDLVNIDKLPEPLLDVIAYEKHVDFYDNQLTIDQKRELIKSSISWHRKKGTRWAVERVVSIVYPNANVYEWFEYDGHKYRFKIEVDEPFIASKDMKRLRELVEATKNKRSWLEYIAIKMPQTQYIELDSDQYHYPIYLPICGEIHCEGVPGAATDEALEIKSENYTYPVYLPICGEFHTNEVIDLW</sequence>
<gene>
    <name evidence="1" type="ORF">NCTC7582_00049</name>
</gene>
<evidence type="ECO:0000313" key="2">
    <source>
        <dbReference type="Proteomes" id="UP000251431"/>
    </source>
</evidence>
<dbReference type="AlphaFoldDB" id="A0A2X0XP83"/>
<dbReference type="InterPro" id="IPR006521">
    <property type="entry name" value="Tail_protein_I"/>
</dbReference>
<dbReference type="EMBL" id="UAQE01000001">
    <property type="protein sequence ID" value="SPT95548.1"/>
    <property type="molecule type" value="Genomic_DNA"/>
</dbReference>